<sequence>MALASTVPQSSDLLLFLIHLFFFSASTDVNTYPQLLAFVHAVEEINRSPHLLPNISLGFHIYDSVFSDETALGGIWGLLSGTRKVVPNYHCGEGNKLIAVIEGPTASFSLGVATVLGHYRYPQLSYGLLDPARRSKVLFPALYGMVPSESSLLSGVARLIRHFDWRWVGLITSDDDRGERAVETLAREIAKGGGCLAFTWMFKNSDNRRHLLVSFQKSSANVTVLHGTTGLITDFRKLLFWSRIKLKGQLLHFLTNMNFTNPAGEDLFFDGNGDLAAGYDVLNLISSPKKILSRVPVGSFHPQATLGHELIINKSAIQWASGFKQCAAKNAFLDIERKSATGSQPAALTVCPARLERFPTKVVLVQSAPRQKLTMLSGWLPIVLLFPEAVGVPRWSICTLSGYHHQGYYKEGDRIIGGFIPLTRPPRIQHHNFRNTPYLSSRHQSIDINTYPNLLVFVHAMEEINRSPHLLPNISLGFHIYDSVFSDETALGGIWGLLSGTRKVVPNYHCKGGNKLIAVVEGPTASLSLGVAAVLGRYRYPQLSYGIPDSALHSKVLFPALYGMVPSESSLLSGVARLIRHFNWRWVGLIASDDDQGEGAVLTLAREIGKGGSCLAFTWIFKKSYSYSEKRRELLEIFQKSSANVTVLHGTIHLIRWFKLLLLLSRIRLKGQVWILTFYDDYPSPAQYSTLEVFHGSLVLVGHQREIPGFQDFLQRFKPWHYPGDFIKILSFGKVWR</sequence>
<gene>
    <name evidence="1" type="ORF">K3G42_006851</name>
</gene>
<evidence type="ECO:0000313" key="1">
    <source>
        <dbReference type="EMBL" id="KAH8015665.1"/>
    </source>
</evidence>
<dbReference type="Proteomes" id="UP000827872">
    <property type="component" value="Linkage Group LG01"/>
</dbReference>
<dbReference type="EMBL" id="CM037614">
    <property type="protein sequence ID" value="KAH8015665.1"/>
    <property type="molecule type" value="Genomic_DNA"/>
</dbReference>
<comment type="caution">
    <text evidence="1">The sequence shown here is derived from an EMBL/GenBank/DDBJ whole genome shotgun (WGS) entry which is preliminary data.</text>
</comment>
<protein>
    <submittedName>
        <fullName evidence="1">Uncharacterized protein</fullName>
    </submittedName>
</protein>
<evidence type="ECO:0000313" key="2">
    <source>
        <dbReference type="Proteomes" id="UP000827872"/>
    </source>
</evidence>
<reference evidence="1" key="1">
    <citation type="submission" date="2021-08" db="EMBL/GenBank/DDBJ databases">
        <title>The first chromosome-level gecko genome reveals the dynamic sex chromosomes of Neotropical dwarf geckos (Sphaerodactylidae: Sphaerodactylus).</title>
        <authorList>
            <person name="Pinto B.J."/>
            <person name="Keating S.E."/>
            <person name="Gamble T."/>
        </authorList>
    </citation>
    <scope>NUCLEOTIDE SEQUENCE</scope>
    <source>
        <strain evidence="1">TG3544</strain>
    </source>
</reference>
<proteinExistence type="predicted"/>
<accession>A0ACB8G7B5</accession>
<name>A0ACB8G7B5_9SAUR</name>
<keyword evidence="2" id="KW-1185">Reference proteome</keyword>
<organism evidence="1 2">
    <name type="scientific">Sphaerodactylus townsendi</name>
    <dbReference type="NCBI Taxonomy" id="933632"/>
    <lineage>
        <taxon>Eukaryota</taxon>
        <taxon>Metazoa</taxon>
        <taxon>Chordata</taxon>
        <taxon>Craniata</taxon>
        <taxon>Vertebrata</taxon>
        <taxon>Euteleostomi</taxon>
        <taxon>Lepidosauria</taxon>
        <taxon>Squamata</taxon>
        <taxon>Bifurcata</taxon>
        <taxon>Gekkota</taxon>
        <taxon>Sphaerodactylidae</taxon>
        <taxon>Sphaerodactylus</taxon>
    </lineage>
</organism>